<evidence type="ECO:0000313" key="1">
    <source>
        <dbReference type="EMBL" id="ABM58284.1"/>
    </source>
</evidence>
<protein>
    <recommendedName>
        <fullName evidence="3">DUF3108 domain-containing protein</fullName>
    </recommendedName>
</protein>
<dbReference type="Proteomes" id="UP000000374">
    <property type="component" value="Chromosome"/>
</dbReference>
<proteinExistence type="predicted"/>
<keyword evidence="2" id="KW-1185">Reference proteome</keyword>
<evidence type="ECO:0000313" key="2">
    <source>
        <dbReference type="Proteomes" id="UP000000374"/>
    </source>
</evidence>
<dbReference type="KEGG" id="vei:Veis_2539"/>
<dbReference type="EMBL" id="CP000542">
    <property type="protein sequence ID" value="ABM58284.1"/>
    <property type="molecule type" value="Genomic_DNA"/>
</dbReference>
<dbReference type="HOGENOM" id="CLU_1132991_0_0_4"/>
<sequence>MRRHDSSHGPRMGSFLGRVVPSLALVGSLAPLHAALAADAVPLDFTVTYEILSPSGDKIGSYAASVRGPESPTGSTYELSGKFELSFKKLMLFNYEYSSVDSASHDESGIKSYQIVEIENGKRTLVTGSRSSDKERLQIIEKLDRDSAKYASTVVMNSTYDYSLFAFRFPSLCTNHPIGSTRELRILTPRTGQVSTVRSESVAVDDPKSTAKCRLITRDKSNKVVKESYFLADGILAFEKTPDYQMRLTGVQRGSRK</sequence>
<organism evidence="1 2">
    <name type="scientific">Verminephrobacter eiseniae (strain EF01-2)</name>
    <dbReference type="NCBI Taxonomy" id="391735"/>
    <lineage>
        <taxon>Bacteria</taxon>
        <taxon>Pseudomonadati</taxon>
        <taxon>Pseudomonadota</taxon>
        <taxon>Betaproteobacteria</taxon>
        <taxon>Burkholderiales</taxon>
        <taxon>Comamonadaceae</taxon>
        <taxon>Verminephrobacter</taxon>
    </lineage>
</organism>
<evidence type="ECO:0008006" key="3">
    <source>
        <dbReference type="Google" id="ProtNLM"/>
    </source>
</evidence>
<name>A1WKX7_VEREI</name>
<reference evidence="2" key="1">
    <citation type="submission" date="2006-12" db="EMBL/GenBank/DDBJ databases">
        <title>Complete sequence of chromosome 1 of Verminephrobacter eiseniae EF01-2.</title>
        <authorList>
            <person name="Copeland A."/>
            <person name="Lucas S."/>
            <person name="Lapidus A."/>
            <person name="Barry K."/>
            <person name="Detter J.C."/>
            <person name="Glavina del Rio T."/>
            <person name="Dalin E."/>
            <person name="Tice H."/>
            <person name="Pitluck S."/>
            <person name="Chertkov O."/>
            <person name="Brettin T."/>
            <person name="Bruce D."/>
            <person name="Han C."/>
            <person name="Tapia R."/>
            <person name="Gilna P."/>
            <person name="Schmutz J."/>
            <person name="Larimer F."/>
            <person name="Land M."/>
            <person name="Hauser L."/>
            <person name="Kyrpides N."/>
            <person name="Kim E."/>
            <person name="Stahl D."/>
            <person name="Richardson P."/>
        </authorList>
    </citation>
    <scope>NUCLEOTIDE SEQUENCE [LARGE SCALE GENOMIC DNA]</scope>
    <source>
        <strain evidence="2">EF01-2</strain>
    </source>
</reference>
<accession>A1WKX7</accession>
<dbReference type="STRING" id="391735.Veis_2539"/>
<dbReference type="AlphaFoldDB" id="A1WKX7"/>
<gene>
    <name evidence="1" type="ordered locus">Veis_2539</name>
</gene>